<evidence type="ECO:0000256" key="1">
    <source>
        <dbReference type="SAM" id="Phobius"/>
    </source>
</evidence>
<comment type="caution">
    <text evidence="3">The sequence shown here is derived from an EMBL/GenBank/DDBJ whole genome shotgun (WGS) entry which is preliminary data.</text>
</comment>
<dbReference type="EMBL" id="JAUCMV010000002">
    <property type="protein sequence ID" value="KAK0414767.1"/>
    <property type="molecule type" value="Genomic_DNA"/>
</dbReference>
<dbReference type="AlphaFoldDB" id="A0AA39LYZ9"/>
<organism evidence="3 4">
    <name type="scientific">Steinernema hermaphroditum</name>
    <dbReference type="NCBI Taxonomy" id="289476"/>
    <lineage>
        <taxon>Eukaryota</taxon>
        <taxon>Metazoa</taxon>
        <taxon>Ecdysozoa</taxon>
        <taxon>Nematoda</taxon>
        <taxon>Chromadorea</taxon>
        <taxon>Rhabditida</taxon>
        <taxon>Tylenchina</taxon>
        <taxon>Panagrolaimomorpha</taxon>
        <taxon>Strongyloidoidea</taxon>
        <taxon>Steinernematidae</taxon>
        <taxon>Steinernema</taxon>
    </lineage>
</organism>
<keyword evidence="1" id="KW-0812">Transmembrane</keyword>
<name>A0AA39LYZ9_9BILA</name>
<feature type="transmembrane region" description="Helical" evidence="1">
    <location>
        <begin position="44"/>
        <end position="65"/>
    </location>
</feature>
<accession>A0AA39LYZ9</accession>
<keyword evidence="1" id="KW-1133">Transmembrane helix</keyword>
<feature type="chain" id="PRO_5041336690" evidence="2">
    <location>
        <begin position="21"/>
        <end position="67"/>
    </location>
</feature>
<gene>
    <name evidence="3" type="ORF">QR680_011606</name>
</gene>
<evidence type="ECO:0000313" key="3">
    <source>
        <dbReference type="EMBL" id="KAK0414767.1"/>
    </source>
</evidence>
<dbReference type="Proteomes" id="UP001175271">
    <property type="component" value="Unassembled WGS sequence"/>
</dbReference>
<evidence type="ECO:0000313" key="4">
    <source>
        <dbReference type="Proteomes" id="UP001175271"/>
    </source>
</evidence>
<protein>
    <submittedName>
        <fullName evidence="3">Uncharacterized protein</fullName>
    </submittedName>
</protein>
<sequence length="67" mass="7726">MKFYCGILLVLLIISACAFADPEEPHDDFDHLRAKRQWGWGMRRMWGGYGMGMGWPMMGMGGWGWGR</sequence>
<dbReference type="PROSITE" id="PS51257">
    <property type="entry name" value="PROKAR_LIPOPROTEIN"/>
    <property type="match status" value="1"/>
</dbReference>
<evidence type="ECO:0000256" key="2">
    <source>
        <dbReference type="SAM" id="SignalP"/>
    </source>
</evidence>
<feature type="signal peptide" evidence="2">
    <location>
        <begin position="1"/>
        <end position="20"/>
    </location>
</feature>
<keyword evidence="2" id="KW-0732">Signal</keyword>
<keyword evidence="1" id="KW-0472">Membrane</keyword>
<proteinExistence type="predicted"/>
<reference evidence="3" key="1">
    <citation type="submission" date="2023-06" db="EMBL/GenBank/DDBJ databases">
        <title>Genomic analysis of the entomopathogenic nematode Steinernema hermaphroditum.</title>
        <authorList>
            <person name="Schwarz E.M."/>
            <person name="Heppert J.K."/>
            <person name="Baniya A."/>
            <person name="Schwartz H.T."/>
            <person name="Tan C.-H."/>
            <person name="Antoshechkin I."/>
            <person name="Sternberg P.W."/>
            <person name="Goodrich-Blair H."/>
            <person name="Dillman A.R."/>
        </authorList>
    </citation>
    <scope>NUCLEOTIDE SEQUENCE</scope>
    <source>
        <strain evidence="3">PS9179</strain>
        <tissue evidence="3">Whole animal</tissue>
    </source>
</reference>
<keyword evidence="4" id="KW-1185">Reference proteome</keyword>